<name>A0AAV7M1X8_PLEWA</name>
<protein>
    <submittedName>
        <fullName evidence="2">Uncharacterized protein</fullName>
    </submittedName>
</protein>
<keyword evidence="3" id="KW-1185">Reference proteome</keyword>
<feature type="compositionally biased region" description="Basic and acidic residues" evidence="1">
    <location>
        <begin position="54"/>
        <end position="70"/>
    </location>
</feature>
<proteinExistence type="predicted"/>
<evidence type="ECO:0000313" key="2">
    <source>
        <dbReference type="EMBL" id="KAJ1097771.1"/>
    </source>
</evidence>
<dbReference type="EMBL" id="JANPWB010000014">
    <property type="protein sequence ID" value="KAJ1097771.1"/>
    <property type="molecule type" value="Genomic_DNA"/>
</dbReference>
<organism evidence="2 3">
    <name type="scientific">Pleurodeles waltl</name>
    <name type="common">Iberian ribbed newt</name>
    <dbReference type="NCBI Taxonomy" id="8319"/>
    <lineage>
        <taxon>Eukaryota</taxon>
        <taxon>Metazoa</taxon>
        <taxon>Chordata</taxon>
        <taxon>Craniata</taxon>
        <taxon>Vertebrata</taxon>
        <taxon>Euteleostomi</taxon>
        <taxon>Amphibia</taxon>
        <taxon>Batrachia</taxon>
        <taxon>Caudata</taxon>
        <taxon>Salamandroidea</taxon>
        <taxon>Salamandridae</taxon>
        <taxon>Pleurodelinae</taxon>
        <taxon>Pleurodeles</taxon>
    </lineage>
</organism>
<dbReference type="Proteomes" id="UP001066276">
    <property type="component" value="Chromosome 10"/>
</dbReference>
<accession>A0AAV7M1X8</accession>
<sequence>MSAPVALQVVTRIPKLTPTQKKRVAAACRAQRGETQRRRRGTSEESAEAPRMAGRSEDDWKQQAAKEQRRTARNPGRPKGLGKRSSQPKTRRLPKTPKLPATSQGGCD</sequence>
<evidence type="ECO:0000313" key="3">
    <source>
        <dbReference type="Proteomes" id="UP001066276"/>
    </source>
</evidence>
<dbReference type="AlphaFoldDB" id="A0AAV7M1X8"/>
<comment type="caution">
    <text evidence="2">The sequence shown here is derived from an EMBL/GenBank/DDBJ whole genome shotgun (WGS) entry which is preliminary data.</text>
</comment>
<feature type="region of interest" description="Disordered" evidence="1">
    <location>
        <begin position="17"/>
        <end position="108"/>
    </location>
</feature>
<evidence type="ECO:0000256" key="1">
    <source>
        <dbReference type="SAM" id="MobiDB-lite"/>
    </source>
</evidence>
<gene>
    <name evidence="2" type="ORF">NDU88_002888</name>
</gene>
<reference evidence="2" key="1">
    <citation type="journal article" date="2022" name="bioRxiv">
        <title>Sequencing and chromosome-scale assembly of the giantPleurodeles waltlgenome.</title>
        <authorList>
            <person name="Brown T."/>
            <person name="Elewa A."/>
            <person name="Iarovenko S."/>
            <person name="Subramanian E."/>
            <person name="Araus A.J."/>
            <person name="Petzold A."/>
            <person name="Susuki M."/>
            <person name="Suzuki K.-i.T."/>
            <person name="Hayashi T."/>
            <person name="Toyoda A."/>
            <person name="Oliveira C."/>
            <person name="Osipova E."/>
            <person name="Leigh N.D."/>
            <person name="Simon A."/>
            <person name="Yun M.H."/>
        </authorList>
    </citation>
    <scope>NUCLEOTIDE SEQUENCE</scope>
    <source>
        <strain evidence="2">20211129_DDA</strain>
        <tissue evidence="2">Liver</tissue>
    </source>
</reference>